<dbReference type="Proteomes" id="UP001374584">
    <property type="component" value="Unassembled WGS sequence"/>
</dbReference>
<evidence type="ECO:0000313" key="1">
    <source>
        <dbReference type="EMBL" id="KAK7382059.1"/>
    </source>
</evidence>
<protein>
    <submittedName>
        <fullName evidence="1">Uncharacterized protein</fullName>
    </submittedName>
</protein>
<name>A0AAN9P4C2_PHACN</name>
<accession>A0AAN9P4C2</accession>
<comment type="caution">
    <text evidence="1">The sequence shown here is derived from an EMBL/GenBank/DDBJ whole genome shotgun (WGS) entry which is preliminary data.</text>
</comment>
<sequence>MDKELLPEGVKATLDIPFKKIQYLKLAYDKLQHVVKQFVANQLPDWIICDFYPHRMIDIVQELQVKLIFFSVCSASAMAFLGPPGTRKAPLSPESLTVPPEWVTFPSVVAFQRHEARAFCANLYQQNDSGVGDLKGLQRYLVPPKLYYFVVATRLKENI</sequence>
<proteinExistence type="predicted"/>
<gene>
    <name evidence="1" type="ORF">VNO80_00735</name>
</gene>
<organism evidence="1 2">
    <name type="scientific">Phaseolus coccineus</name>
    <name type="common">Scarlet runner bean</name>
    <name type="synonym">Phaseolus multiflorus</name>
    <dbReference type="NCBI Taxonomy" id="3886"/>
    <lineage>
        <taxon>Eukaryota</taxon>
        <taxon>Viridiplantae</taxon>
        <taxon>Streptophyta</taxon>
        <taxon>Embryophyta</taxon>
        <taxon>Tracheophyta</taxon>
        <taxon>Spermatophyta</taxon>
        <taxon>Magnoliopsida</taxon>
        <taxon>eudicotyledons</taxon>
        <taxon>Gunneridae</taxon>
        <taxon>Pentapetalae</taxon>
        <taxon>rosids</taxon>
        <taxon>fabids</taxon>
        <taxon>Fabales</taxon>
        <taxon>Fabaceae</taxon>
        <taxon>Papilionoideae</taxon>
        <taxon>50 kb inversion clade</taxon>
        <taxon>NPAAA clade</taxon>
        <taxon>indigoferoid/millettioid clade</taxon>
        <taxon>Phaseoleae</taxon>
        <taxon>Phaseolus</taxon>
    </lineage>
</organism>
<dbReference type="Gene3D" id="3.40.50.2000">
    <property type="entry name" value="Glycogen Phosphorylase B"/>
    <property type="match status" value="1"/>
</dbReference>
<dbReference type="AlphaFoldDB" id="A0AAN9P4C2"/>
<dbReference type="SUPFAM" id="SSF53756">
    <property type="entry name" value="UDP-Glycosyltransferase/glycogen phosphorylase"/>
    <property type="match status" value="1"/>
</dbReference>
<reference evidence="1 2" key="1">
    <citation type="submission" date="2024-01" db="EMBL/GenBank/DDBJ databases">
        <title>The genomes of 5 underutilized Papilionoideae crops provide insights into root nodulation and disease resistanc.</title>
        <authorList>
            <person name="Jiang F."/>
        </authorList>
    </citation>
    <scope>NUCLEOTIDE SEQUENCE [LARGE SCALE GENOMIC DNA]</scope>
    <source>
        <strain evidence="1">JINMINGXINNONG_FW02</strain>
        <tissue evidence="1">Leaves</tissue>
    </source>
</reference>
<keyword evidence="2" id="KW-1185">Reference proteome</keyword>
<dbReference type="EMBL" id="JAYMYR010000001">
    <property type="protein sequence ID" value="KAK7382059.1"/>
    <property type="molecule type" value="Genomic_DNA"/>
</dbReference>
<evidence type="ECO:0000313" key="2">
    <source>
        <dbReference type="Proteomes" id="UP001374584"/>
    </source>
</evidence>
<dbReference type="InterPro" id="IPR050481">
    <property type="entry name" value="UDP-glycosyltransf_plant"/>
</dbReference>
<dbReference type="PANTHER" id="PTHR48049:SF57">
    <property type="entry name" value="UDP-GLYCOSYLTRANSFERASE 91C1-LIKE"/>
    <property type="match status" value="1"/>
</dbReference>
<dbReference type="PANTHER" id="PTHR48049">
    <property type="entry name" value="GLYCOSYLTRANSFERASE"/>
    <property type="match status" value="1"/>
</dbReference>
<dbReference type="GO" id="GO:0035251">
    <property type="term" value="F:UDP-glucosyltransferase activity"/>
    <property type="evidence" value="ECO:0007669"/>
    <property type="project" value="InterPro"/>
</dbReference>